<evidence type="ECO:0000313" key="6">
    <source>
        <dbReference type="EMBL" id="SZX61685.1"/>
    </source>
</evidence>
<protein>
    <recommendedName>
        <fullName evidence="8">Alpha-MPP</fullName>
    </recommendedName>
</protein>
<reference evidence="6 7" key="1">
    <citation type="submission" date="2016-10" db="EMBL/GenBank/DDBJ databases">
        <authorList>
            <person name="Cai Z."/>
        </authorList>
    </citation>
    <scope>NUCLEOTIDE SEQUENCE [LARGE SCALE GENOMIC DNA]</scope>
</reference>
<proteinExistence type="inferred from homology"/>
<evidence type="ECO:0000256" key="1">
    <source>
        <dbReference type="ARBA" id="ARBA00002123"/>
    </source>
</evidence>
<feature type="region of interest" description="Disordered" evidence="3">
    <location>
        <begin position="440"/>
        <end position="479"/>
    </location>
</feature>
<dbReference type="InterPro" id="IPR050361">
    <property type="entry name" value="MPP/UQCRC_Complex"/>
</dbReference>
<dbReference type="Gene3D" id="3.30.830.10">
    <property type="entry name" value="Metalloenzyme, LuxS/M16 peptidase-like"/>
    <property type="match status" value="2"/>
</dbReference>
<dbReference type="PANTHER" id="PTHR11851:SF49">
    <property type="entry name" value="MITOCHONDRIAL-PROCESSING PEPTIDASE SUBUNIT ALPHA"/>
    <property type="match status" value="1"/>
</dbReference>
<dbReference type="Pfam" id="PF05193">
    <property type="entry name" value="Peptidase_M16_C"/>
    <property type="match status" value="1"/>
</dbReference>
<evidence type="ECO:0000256" key="3">
    <source>
        <dbReference type="SAM" id="MobiDB-lite"/>
    </source>
</evidence>
<gene>
    <name evidence="6" type="ORF">BQ4739_LOCUS2186</name>
</gene>
<name>A0A383V7X6_TETOB</name>
<evidence type="ECO:0008006" key="8">
    <source>
        <dbReference type="Google" id="ProtNLM"/>
    </source>
</evidence>
<dbReference type="SUPFAM" id="SSF63411">
    <property type="entry name" value="LuxS/MPP-like metallohydrolase"/>
    <property type="match status" value="2"/>
</dbReference>
<evidence type="ECO:0000259" key="5">
    <source>
        <dbReference type="Pfam" id="PF05193"/>
    </source>
</evidence>
<dbReference type="GO" id="GO:0046872">
    <property type="term" value="F:metal ion binding"/>
    <property type="evidence" value="ECO:0007669"/>
    <property type="project" value="InterPro"/>
</dbReference>
<organism evidence="6 7">
    <name type="scientific">Tetradesmus obliquus</name>
    <name type="common">Green alga</name>
    <name type="synonym">Acutodesmus obliquus</name>
    <dbReference type="NCBI Taxonomy" id="3088"/>
    <lineage>
        <taxon>Eukaryota</taxon>
        <taxon>Viridiplantae</taxon>
        <taxon>Chlorophyta</taxon>
        <taxon>core chlorophytes</taxon>
        <taxon>Chlorophyceae</taxon>
        <taxon>CS clade</taxon>
        <taxon>Sphaeropleales</taxon>
        <taxon>Scenedesmaceae</taxon>
        <taxon>Tetradesmus</taxon>
    </lineage>
</organism>
<keyword evidence="7" id="KW-1185">Reference proteome</keyword>
<dbReference type="Pfam" id="PF00675">
    <property type="entry name" value="Peptidase_M16"/>
    <property type="match status" value="1"/>
</dbReference>
<evidence type="ECO:0000313" key="7">
    <source>
        <dbReference type="Proteomes" id="UP000256970"/>
    </source>
</evidence>
<dbReference type="GO" id="GO:0005739">
    <property type="term" value="C:mitochondrion"/>
    <property type="evidence" value="ECO:0007669"/>
    <property type="project" value="TreeGrafter"/>
</dbReference>
<evidence type="ECO:0000256" key="2">
    <source>
        <dbReference type="ARBA" id="ARBA00007261"/>
    </source>
</evidence>
<accession>A0A383V7X6</accession>
<dbReference type="PANTHER" id="PTHR11851">
    <property type="entry name" value="METALLOPROTEASE"/>
    <property type="match status" value="1"/>
</dbReference>
<dbReference type="AlphaFoldDB" id="A0A383V7X6"/>
<sequence length="479" mass="51650">MGPTASMGIYINSGSIYETASSTGASAMLECLAFKATRHRDTLRVMKEVEQMGANIAANGSREQMSYTIDCLRSHAPAALELLADCVLNPAFLPHEIEEQKMRMQMLLSLPDVQLTLLSEKLLRSAYEGALSQPLIPELVDLQHINPHVLADFVNQHYTGKRLVLAGAGLHHQQLVDLAAPMLEQLPPGQEAAALEPASRYRGAHVQLEGSAPHANLILAFEYPGGWRDIQGSVVMTVLTYLLGGGNSFSSGGPGKGMHSRLYTRVLNYHHWVHSCASYSNTLNDTGLMGIQAACDPGQAQKMLDVMCGELESLTRPPPTEQLERAKAMATSLIQNALEGKAARAEDIGRQFLTYGYRVNVREYEEMIRSVSGVDIANFTRRLLSSKPSLATYGDGSEAASYEGLLQRYSQVNLHNRAAAAGGEQQQLVHGVLERLKQGFGSRGFSSSSSSSSSSEGNSSSSEGSSRHCSSSSSSSSEA</sequence>
<dbReference type="InterPro" id="IPR011249">
    <property type="entry name" value="Metalloenz_LuxS/M16"/>
</dbReference>
<comment type="similarity">
    <text evidence="2">Belongs to the peptidase M16 family.</text>
</comment>
<dbReference type="EMBL" id="FNXT01000167">
    <property type="protein sequence ID" value="SZX61685.1"/>
    <property type="molecule type" value="Genomic_DNA"/>
</dbReference>
<dbReference type="InterPro" id="IPR007863">
    <property type="entry name" value="Peptidase_M16_C"/>
</dbReference>
<dbReference type="STRING" id="3088.A0A383V7X6"/>
<dbReference type="Proteomes" id="UP000256970">
    <property type="component" value="Unassembled WGS sequence"/>
</dbReference>
<dbReference type="InterPro" id="IPR011765">
    <property type="entry name" value="Pept_M16_N"/>
</dbReference>
<comment type="function">
    <text evidence="1">Substrate recognition and binding subunit of the essential mitochondrial processing protease (MPP), which cleaves the mitochondrial sequence off newly imported precursors proteins.</text>
</comment>
<evidence type="ECO:0000259" key="4">
    <source>
        <dbReference type="Pfam" id="PF00675"/>
    </source>
</evidence>
<feature type="domain" description="Peptidase M16 N-terminal" evidence="4">
    <location>
        <begin position="3"/>
        <end position="135"/>
    </location>
</feature>
<feature type="domain" description="Peptidase M16 C-terminal" evidence="5">
    <location>
        <begin position="145"/>
        <end position="328"/>
    </location>
</feature>